<keyword evidence="3" id="KW-0378">Hydrolase</keyword>
<evidence type="ECO:0000256" key="6">
    <source>
        <dbReference type="PIRSR" id="PIRSR037238-1"/>
    </source>
</evidence>
<dbReference type="Proteomes" id="UP000663901">
    <property type="component" value="Chromosome"/>
</dbReference>
<evidence type="ECO:0000256" key="3">
    <source>
        <dbReference type="ARBA" id="ARBA00022801"/>
    </source>
</evidence>
<feature type="domain" description="Peptidase M20 dimerisation" evidence="7">
    <location>
        <begin position="173"/>
        <end position="272"/>
    </location>
</feature>
<dbReference type="InterPro" id="IPR002933">
    <property type="entry name" value="Peptidase_M20"/>
</dbReference>
<dbReference type="EMBL" id="CP059084">
    <property type="protein sequence ID" value="QTC47145.1"/>
    <property type="molecule type" value="Genomic_DNA"/>
</dbReference>
<dbReference type="GO" id="GO:0046872">
    <property type="term" value="F:metal ion binding"/>
    <property type="evidence" value="ECO:0007669"/>
    <property type="project" value="UniProtKB-KW"/>
</dbReference>
<evidence type="ECO:0000313" key="9">
    <source>
        <dbReference type="Proteomes" id="UP000663901"/>
    </source>
</evidence>
<dbReference type="Gene3D" id="3.40.630.10">
    <property type="entry name" value="Zn peptidases"/>
    <property type="match status" value="1"/>
</dbReference>
<dbReference type="SUPFAM" id="SSF55031">
    <property type="entry name" value="Bacterial exopeptidase dimerisation domain"/>
    <property type="match status" value="1"/>
</dbReference>
<dbReference type="Pfam" id="PF01546">
    <property type="entry name" value="Peptidase_M20"/>
    <property type="match status" value="1"/>
</dbReference>
<dbReference type="AlphaFoldDB" id="A0A8A4K529"/>
<evidence type="ECO:0000256" key="1">
    <source>
        <dbReference type="ARBA" id="ARBA00001947"/>
    </source>
</evidence>
<feature type="active site" evidence="6">
    <location>
        <position position="77"/>
    </location>
</feature>
<dbReference type="InterPro" id="IPR036264">
    <property type="entry name" value="Bact_exopeptidase_dim_dom"/>
</dbReference>
<dbReference type="InterPro" id="IPR001261">
    <property type="entry name" value="ArgE/DapE_CS"/>
</dbReference>
<dbReference type="Pfam" id="PF07687">
    <property type="entry name" value="M20_dimer"/>
    <property type="match status" value="1"/>
</dbReference>
<dbReference type="InterPro" id="IPR017150">
    <property type="entry name" value="Pept_M20_glutamate_carboxypep"/>
</dbReference>
<proteinExistence type="predicted"/>
<dbReference type="SUPFAM" id="SSF53187">
    <property type="entry name" value="Zn-dependent exopeptidases"/>
    <property type="match status" value="1"/>
</dbReference>
<dbReference type="InterPro" id="IPR011650">
    <property type="entry name" value="Peptidase_M20_dimer"/>
</dbReference>
<dbReference type="CDD" id="cd03885">
    <property type="entry name" value="M20_CPDG2"/>
    <property type="match status" value="1"/>
</dbReference>
<dbReference type="RefSeq" id="WP_072138259.1">
    <property type="nucleotide sequence ID" value="NZ_CP059084.1"/>
</dbReference>
<organism evidence="8 9">
    <name type="scientific">Pantoea ananas</name>
    <name type="common">Erwinia uredovora</name>
    <dbReference type="NCBI Taxonomy" id="553"/>
    <lineage>
        <taxon>Bacteria</taxon>
        <taxon>Pseudomonadati</taxon>
        <taxon>Pseudomonadota</taxon>
        <taxon>Gammaproteobacteria</taxon>
        <taxon>Enterobacterales</taxon>
        <taxon>Erwiniaceae</taxon>
        <taxon>Pantoea</taxon>
    </lineage>
</organism>
<evidence type="ECO:0000256" key="4">
    <source>
        <dbReference type="ARBA" id="ARBA00022833"/>
    </source>
</evidence>
<gene>
    <name evidence="8" type="ORF">H0Z12_06095</name>
</gene>
<feature type="active site" description="Proton acceptor" evidence="6">
    <location>
        <position position="137"/>
    </location>
</feature>
<dbReference type="Gene3D" id="3.30.70.360">
    <property type="match status" value="1"/>
</dbReference>
<dbReference type="PANTHER" id="PTHR43808">
    <property type="entry name" value="ACETYLORNITHINE DEACETYLASE"/>
    <property type="match status" value="1"/>
</dbReference>
<dbReference type="InterPro" id="IPR050072">
    <property type="entry name" value="Peptidase_M20A"/>
</dbReference>
<keyword evidence="2" id="KW-0479">Metal-binding</keyword>
<dbReference type="PANTHER" id="PTHR43808:SF9">
    <property type="entry name" value="BLL0789 PROTEIN"/>
    <property type="match status" value="1"/>
</dbReference>
<sequence>MELTQYLQELEQVVNIDCGTGSVEGVEQVYQHFQQWYQQDGWHCQRVELDDKVGPGLLVTNKPDAEHYDVLLVGHMDTVFPVGTVAARPFSLEGDRARGPGVADMKGGLLTILWALRGLNHAERDRLSIAVAMNPDEETGSVYSHHWLTGLAKRSRCVLVGEAARSDGSLVKARKGMARYRLNFSGVAAHSGNDPDKGRSAINALAHSVIAVANLADPAQGTTVNTGVISGGDAANIVPDHAEMIVDVRFQLNAEFERVNMAMKALAHSETEPGVTTQVTQQAYTPAMTPDAKTEALMQFVEQAGQTEDIEISWQAVGGGSDANHTAAVGTPSLDGFGPIGANFHSPSEYMELNSIEPRIRLLKRIIQSL</sequence>
<name>A0A8A4K529_PANAN</name>
<keyword evidence="4" id="KW-0862">Zinc</keyword>
<reference evidence="8" key="1">
    <citation type="submission" date="2020-07" db="EMBL/GenBank/DDBJ databases">
        <title>Genome Sequences for Panteoa spp. that cause Center Rot in Onions.</title>
        <authorList>
            <person name="Asselin J.A."/>
            <person name="Helmann T."/>
            <person name="Beer S."/>
            <person name="Stodghill P."/>
        </authorList>
    </citation>
    <scope>NUCLEOTIDE SEQUENCE</scope>
    <source>
        <strain evidence="8">OC5a</strain>
    </source>
</reference>
<evidence type="ECO:0000256" key="5">
    <source>
        <dbReference type="ARBA" id="ARBA00023285"/>
    </source>
</evidence>
<protein>
    <submittedName>
        <fullName evidence="8">M20 family metallopeptidase</fullName>
    </submittedName>
</protein>
<dbReference type="GO" id="GO:0016787">
    <property type="term" value="F:hydrolase activity"/>
    <property type="evidence" value="ECO:0007669"/>
    <property type="project" value="UniProtKB-KW"/>
</dbReference>
<evidence type="ECO:0000313" key="8">
    <source>
        <dbReference type="EMBL" id="QTC47145.1"/>
    </source>
</evidence>
<keyword evidence="5" id="KW-0170">Cobalt</keyword>
<dbReference type="PIRSF" id="PIRSF037238">
    <property type="entry name" value="Carboxypeptidase_G2"/>
    <property type="match status" value="1"/>
</dbReference>
<evidence type="ECO:0000259" key="7">
    <source>
        <dbReference type="Pfam" id="PF07687"/>
    </source>
</evidence>
<dbReference type="PROSITE" id="PS00758">
    <property type="entry name" value="ARGE_DAPE_CPG2_1"/>
    <property type="match status" value="1"/>
</dbReference>
<comment type="cofactor">
    <cofactor evidence="1">
        <name>Zn(2+)</name>
        <dbReference type="ChEBI" id="CHEBI:29105"/>
    </cofactor>
</comment>
<accession>A0A8A4K529</accession>
<evidence type="ECO:0000256" key="2">
    <source>
        <dbReference type="ARBA" id="ARBA00022723"/>
    </source>
</evidence>